<keyword evidence="3" id="KW-1185">Reference proteome</keyword>
<dbReference type="EMBL" id="ML978223">
    <property type="protein sequence ID" value="KAF2027660.1"/>
    <property type="molecule type" value="Genomic_DNA"/>
</dbReference>
<comment type="caution">
    <text evidence="2">The sequence shown here is derived from an EMBL/GenBank/DDBJ whole genome shotgun (WGS) entry which is preliminary data.</text>
</comment>
<evidence type="ECO:0000313" key="2">
    <source>
        <dbReference type="EMBL" id="KAF2027660.1"/>
    </source>
</evidence>
<reference evidence="2" key="1">
    <citation type="journal article" date="2020" name="Stud. Mycol.">
        <title>101 Dothideomycetes genomes: a test case for predicting lifestyles and emergence of pathogens.</title>
        <authorList>
            <person name="Haridas S."/>
            <person name="Albert R."/>
            <person name="Binder M."/>
            <person name="Bloem J."/>
            <person name="Labutti K."/>
            <person name="Salamov A."/>
            <person name="Andreopoulos B."/>
            <person name="Baker S."/>
            <person name="Barry K."/>
            <person name="Bills G."/>
            <person name="Bluhm B."/>
            <person name="Cannon C."/>
            <person name="Castanera R."/>
            <person name="Culley D."/>
            <person name="Daum C."/>
            <person name="Ezra D."/>
            <person name="Gonzalez J."/>
            <person name="Henrissat B."/>
            <person name="Kuo A."/>
            <person name="Liang C."/>
            <person name="Lipzen A."/>
            <person name="Lutzoni F."/>
            <person name="Magnuson J."/>
            <person name="Mondo S."/>
            <person name="Nolan M."/>
            <person name="Ohm R."/>
            <person name="Pangilinan J."/>
            <person name="Park H.-J."/>
            <person name="Ramirez L."/>
            <person name="Alfaro M."/>
            <person name="Sun H."/>
            <person name="Tritt A."/>
            <person name="Yoshinaga Y."/>
            <person name="Zwiers L.-H."/>
            <person name="Turgeon B."/>
            <person name="Goodwin S."/>
            <person name="Spatafora J."/>
            <person name="Crous P."/>
            <person name="Grigoriev I."/>
        </authorList>
    </citation>
    <scope>NUCLEOTIDE SEQUENCE</scope>
    <source>
        <strain evidence="2">CBS 110217</strain>
    </source>
</reference>
<dbReference type="AlphaFoldDB" id="A0A9P4LJZ0"/>
<organism evidence="2 3">
    <name type="scientific">Setomelanomma holmii</name>
    <dbReference type="NCBI Taxonomy" id="210430"/>
    <lineage>
        <taxon>Eukaryota</taxon>
        <taxon>Fungi</taxon>
        <taxon>Dikarya</taxon>
        <taxon>Ascomycota</taxon>
        <taxon>Pezizomycotina</taxon>
        <taxon>Dothideomycetes</taxon>
        <taxon>Pleosporomycetidae</taxon>
        <taxon>Pleosporales</taxon>
        <taxon>Pleosporineae</taxon>
        <taxon>Phaeosphaeriaceae</taxon>
        <taxon>Setomelanomma</taxon>
    </lineage>
</organism>
<sequence>MSHASSKVTKSKRKPAKPATIAYYNLTKITQVAQTDFPTEFASVIDVDDIPWHTEKQDMTGFCDKTIFLGYIAWDDGTVAKLSASYRLRSSAFISCQNTLLRLITALHNVHGINSTSTVLNQGYSTVPQGQYNDISRTKRLSIISTMKYHFLNTSVRELEDDTKKNRRTLHPDCTTPTTLPRTLDFESTTAKDYAP</sequence>
<protein>
    <submittedName>
        <fullName evidence="2">Uncharacterized protein</fullName>
    </submittedName>
</protein>
<proteinExistence type="predicted"/>
<name>A0A9P4LJZ0_9PLEO</name>
<evidence type="ECO:0000313" key="3">
    <source>
        <dbReference type="Proteomes" id="UP000799777"/>
    </source>
</evidence>
<feature type="region of interest" description="Disordered" evidence="1">
    <location>
        <begin position="161"/>
        <end position="182"/>
    </location>
</feature>
<gene>
    <name evidence="2" type="ORF">EK21DRAFT_114596</name>
</gene>
<accession>A0A9P4LJZ0</accession>
<evidence type="ECO:0000256" key="1">
    <source>
        <dbReference type="SAM" id="MobiDB-lite"/>
    </source>
</evidence>
<dbReference type="Proteomes" id="UP000799777">
    <property type="component" value="Unassembled WGS sequence"/>
</dbReference>